<dbReference type="KEGG" id="pmq:PM3016_2950"/>
<keyword evidence="7 9" id="KW-0808">Transferase</keyword>
<dbReference type="NCBIfam" id="NF006054">
    <property type="entry name" value="PRK08202.1"/>
    <property type="match status" value="1"/>
</dbReference>
<dbReference type="CDD" id="cd09009">
    <property type="entry name" value="PNP-EcPNPII_like"/>
    <property type="match status" value="1"/>
</dbReference>
<dbReference type="UniPathway" id="UPA00606"/>
<dbReference type="InterPro" id="IPR011268">
    <property type="entry name" value="Purine_phosphorylase"/>
</dbReference>
<comment type="function">
    <text evidence="1">The purine nucleoside phosphorylases catalyze the phosphorolytic breakdown of the N-glycosidic bond in the beta-(deoxy)ribonucleoside molecules, with the formation of the corresponding free purine bases and pentose-1-phosphate. Cleaves guanosine, inosine, 2'-deoxyguanosine and 2'-deoxyinosine.</text>
</comment>
<dbReference type="Pfam" id="PF01048">
    <property type="entry name" value="PNP_UDP_1"/>
    <property type="match status" value="1"/>
</dbReference>
<feature type="binding site" evidence="10">
    <location>
        <begin position="84"/>
        <end position="86"/>
    </location>
    <ligand>
        <name>phosphate</name>
        <dbReference type="ChEBI" id="CHEBI:43474"/>
    </ligand>
</feature>
<evidence type="ECO:0000256" key="4">
    <source>
        <dbReference type="ARBA" id="ARBA00011233"/>
    </source>
</evidence>
<feature type="domain" description="Nucleoside phosphorylase" evidence="12">
    <location>
        <begin position="26"/>
        <end position="264"/>
    </location>
</feature>
<dbReference type="PANTHER" id="PTHR11904">
    <property type="entry name" value="METHYLTHIOADENOSINE/PURINE NUCLEOSIDE PHOSPHORYLASE"/>
    <property type="match status" value="1"/>
</dbReference>
<dbReference type="GO" id="GO:0005737">
    <property type="term" value="C:cytoplasm"/>
    <property type="evidence" value="ECO:0007669"/>
    <property type="project" value="TreeGrafter"/>
</dbReference>
<dbReference type="FunFam" id="3.40.50.1580:FF:000010">
    <property type="entry name" value="Purine nucleoside phosphorylase"/>
    <property type="match status" value="1"/>
</dbReference>
<dbReference type="NCBIfam" id="TIGR01700">
    <property type="entry name" value="PNPH"/>
    <property type="match status" value="1"/>
</dbReference>
<feature type="binding site" evidence="10">
    <location>
        <position position="215"/>
    </location>
    <ligand>
        <name>phosphate</name>
        <dbReference type="ChEBI" id="CHEBI:43474"/>
    </ligand>
</feature>
<keyword evidence="5" id="KW-0597">Phosphoprotein</keyword>
<feature type="binding site" evidence="10">
    <location>
        <position position="238"/>
    </location>
    <ligand>
        <name>a purine D-ribonucleoside</name>
        <dbReference type="ChEBI" id="CHEBI:142355"/>
    </ligand>
</feature>
<accession>H6NMF4</accession>
<feature type="binding site" evidence="10">
    <location>
        <position position="33"/>
    </location>
    <ligand>
        <name>phosphate</name>
        <dbReference type="ChEBI" id="CHEBI:43474"/>
    </ligand>
</feature>
<dbReference type="SUPFAM" id="SSF53167">
    <property type="entry name" value="Purine and uridine phosphorylases"/>
    <property type="match status" value="1"/>
</dbReference>
<evidence type="ECO:0000256" key="2">
    <source>
        <dbReference type="ARBA" id="ARBA00005058"/>
    </source>
</evidence>
<dbReference type="AlphaFoldDB" id="H6NMF4"/>
<dbReference type="InterPro" id="IPR011270">
    <property type="entry name" value="Pur_Nuc_Pase_Ino/Guo-sp"/>
</dbReference>
<feature type="binding site" evidence="10">
    <location>
        <position position="116"/>
    </location>
    <ligand>
        <name>phosphate</name>
        <dbReference type="ChEBI" id="CHEBI:43474"/>
    </ligand>
</feature>
<proteinExistence type="inferred from homology"/>
<protein>
    <recommendedName>
        <fullName evidence="9">Purine nucleoside phosphorylase</fullName>
        <ecNumber evidence="9">2.4.2.1</ecNumber>
    </recommendedName>
    <alternativeName>
        <fullName evidence="9">Inosine-guanosine phosphorylase</fullName>
    </alternativeName>
</protein>
<evidence type="ECO:0000313" key="14">
    <source>
        <dbReference type="Proteomes" id="UP000007523"/>
    </source>
</evidence>
<dbReference type="Gene3D" id="3.40.50.1580">
    <property type="entry name" value="Nucleoside phosphorylase domain"/>
    <property type="match status" value="1"/>
</dbReference>
<dbReference type="GO" id="GO:0004731">
    <property type="term" value="F:purine-nucleoside phosphorylase activity"/>
    <property type="evidence" value="ECO:0007669"/>
    <property type="project" value="UniProtKB-EC"/>
</dbReference>
<evidence type="ECO:0000256" key="11">
    <source>
        <dbReference type="SAM" id="MobiDB-lite"/>
    </source>
</evidence>
<organism evidence="13 14">
    <name type="scientific">Paenibacillus mucilaginosus 3016</name>
    <dbReference type="NCBI Taxonomy" id="1116391"/>
    <lineage>
        <taxon>Bacteria</taxon>
        <taxon>Bacillati</taxon>
        <taxon>Bacillota</taxon>
        <taxon>Bacilli</taxon>
        <taxon>Bacillales</taxon>
        <taxon>Paenibacillaceae</taxon>
        <taxon>Paenibacillus</taxon>
    </lineage>
</organism>
<dbReference type="GO" id="GO:0009116">
    <property type="term" value="P:nucleoside metabolic process"/>
    <property type="evidence" value="ECO:0007669"/>
    <property type="project" value="InterPro"/>
</dbReference>
<dbReference type="NCBIfam" id="TIGR01697">
    <property type="entry name" value="PNPH-PUNA-XAPA"/>
    <property type="match status" value="1"/>
</dbReference>
<comment type="subunit">
    <text evidence="4">Homotrimer.</text>
</comment>
<dbReference type="EC" id="2.4.2.1" evidence="9"/>
<evidence type="ECO:0000256" key="10">
    <source>
        <dbReference type="PIRSR" id="PIRSR000477-2"/>
    </source>
</evidence>
<name>H6NMF4_9BACL</name>
<dbReference type="HOGENOM" id="CLU_054456_1_0_9"/>
<sequence length="325" mass="34767">MEKTNVLQNIKEAAAFIRGQYPATPEIALILGSGLGILADLVEDAVTIPYEDIPHFPVSTVEGHAGELLLGTVEGRHVLLMKGRFHMYEGYGVDTVSFPVRVMKELGVEKLLVTNAAGGVNTSYEPGDLMVISDHINFTFRNPLIGPNFSELGVRFPDMSEAYSRRLRALAHEVAGEQGLALKEGVYIGLLGPSYETPAEIRMMRTLGADAVGMSTVSEVLVARHAGIEVLGFSCISNMAAGILDQPLSHEEVMETTDRVKQKFLKPCSGLSAGCKAAGTAGAEKRRVSAALAAGASSTREERNGHGTELRSAYSGGRPVDQRPD</sequence>
<gene>
    <name evidence="13" type="ORF">PM3016_2950</name>
</gene>
<dbReference type="PANTHER" id="PTHR11904:SF9">
    <property type="entry name" value="PURINE NUCLEOSIDE PHOSPHORYLASE-RELATED"/>
    <property type="match status" value="1"/>
</dbReference>
<comment type="catalytic activity">
    <reaction evidence="8">
        <text>a purine 2'-deoxy-D-ribonucleoside + phosphate = a purine nucleobase + 2-deoxy-alpha-D-ribose 1-phosphate</text>
        <dbReference type="Rhea" id="RHEA:36431"/>
        <dbReference type="ChEBI" id="CHEBI:26386"/>
        <dbReference type="ChEBI" id="CHEBI:43474"/>
        <dbReference type="ChEBI" id="CHEBI:57259"/>
        <dbReference type="ChEBI" id="CHEBI:142361"/>
        <dbReference type="EC" id="2.4.2.1"/>
    </reaction>
</comment>
<evidence type="ECO:0000313" key="13">
    <source>
        <dbReference type="EMBL" id="AFC29820.1"/>
    </source>
</evidence>
<dbReference type="InterPro" id="IPR035994">
    <property type="entry name" value="Nucleoside_phosphorylase_sf"/>
</dbReference>
<evidence type="ECO:0000256" key="8">
    <source>
        <dbReference type="ARBA" id="ARBA00048556"/>
    </source>
</evidence>
<keyword evidence="6 9" id="KW-0328">Glycosyltransferase</keyword>
<dbReference type="STRING" id="1116391.PM3016_2950"/>
<feature type="region of interest" description="Disordered" evidence="11">
    <location>
        <begin position="290"/>
        <end position="325"/>
    </location>
</feature>
<comment type="pathway">
    <text evidence="2 9">Purine metabolism; purine nucleoside salvage.</text>
</comment>
<reference evidence="13 14" key="1">
    <citation type="journal article" date="2012" name="J. Bacteriol.">
        <title>Complete Genome Sequence of Paenibacillus mucilaginosus 3016, a Bacterium Functional as Microbial Fertilizer.</title>
        <authorList>
            <person name="Ma M."/>
            <person name="Wang Z."/>
            <person name="Li L."/>
            <person name="Jiang X."/>
            <person name="Guan D."/>
            <person name="Cao F."/>
            <person name="Chen H."/>
            <person name="Wang X."/>
            <person name="Shen D."/>
            <person name="Du B."/>
            <person name="Li J."/>
        </authorList>
    </citation>
    <scope>NUCLEOTIDE SEQUENCE [LARGE SCALE GENOMIC DNA]</scope>
    <source>
        <strain evidence="13 14">3016</strain>
    </source>
</reference>
<evidence type="ECO:0000256" key="5">
    <source>
        <dbReference type="ARBA" id="ARBA00022553"/>
    </source>
</evidence>
<dbReference type="PIRSF" id="PIRSF000477">
    <property type="entry name" value="PurNPase"/>
    <property type="match status" value="1"/>
</dbReference>
<evidence type="ECO:0000256" key="7">
    <source>
        <dbReference type="ARBA" id="ARBA00022679"/>
    </source>
</evidence>
<evidence type="ECO:0000256" key="1">
    <source>
        <dbReference type="ARBA" id="ARBA00002678"/>
    </source>
</evidence>
<evidence type="ECO:0000256" key="6">
    <source>
        <dbReference type="ARBA" id="ARBA00022676"/>
    </source>
</evidence>
<keyword evidence="14" id="KW-1185">Reference proteome</keyword>
<dbReference type="Proteomes" id="UP000007523">
    <property type="component" value="Chromosome"/>
</dbReference>
<dbReference type="EMBL" id="CP003235">
    <property type="protein sequence ID" value="AFC29820.1"/>
    <property type="molecule type" value="Genomic_DNA"/>
</dbReference>
<feature type="binding site" evidence="10">
    <location>
        <position position="64"/>
    </location>
    <ligand>
        <name>phosphate</name>
        <dbReference type="ChEBI" id="CHEBI:43474"/>
    </ligand>
</feature>
<evidence type="ECO:0000256" key="3">
    <source>
        <dbReference type="ARBA" id="ARBA00006751"/>
    </source>
</evidence>
<evidence type="ECO:0000256" key="9">
    <source>
        <dbReference type="PIRNR" id="PIRNR000477"/>
    </source>
</evidence>
<feature type="compositionally biased region" description="Basic and acidic residues" evidence="11">
    <location>
        <begin position="299"/>
        <end position="309"/>
    </location>
</feature>
<evidence type="ECO:0000259" key="12">
    <source>
        <dbReference type="Pfam" id="PF01048"/>
    </source>
</evidence>
<comment type="similarity">
    <text evidence="3 9">Belongs to the PNP/MTAP phosphorylase family.</text>
</comment>
<feature type="binding site" evidence="10">
    <location>
        <position position="196"/>
    </location>
    <ligand>
        <name>a purine D-ribonucleoside</name>
        <dbReference type="ChEBI" id="CHEBI:142355"/>
    </ligand>
</feature>
<dbReference type="InterPro" id="IPR000845">
    <property type="entry name" value="Nucleoside_phosphorylase_d"/>
</dbReference>